<evidence type="ECO:0000256" key="6">
    <source>
        <dbReference type="SAM" id="MobiDB-lite"/>
    </source>
</evidence>
<feature type="region of interest" description="Disordered" evidence="6">
    <location>
        <begin position="215"/>
        <end position="281"/>
    </location>
</feature>
<reference evidence="8" key="2">
    <citation type="submission" date="2025-09" db="UniProtKB">
        <authorList>
            <consortium name="Ensembl"/>
        </authorList>
    </citation>
    <scope>IDENTIFICATION</scope>
</reference>
<dbReference type="GO" id="GO:0016020">
    <property type="term" value="C:membrane"/>
    <property type="evidence" value="ECO:0007669"/>
    <property type="project" value="UniProtKB-SubCell"/>
</dbReference>
<dbReference type="Ensembl" id="ENSNMLT00000022407.1">
    <property type="protein sequence ID" value="ENSNMLP00000019964.1"/>
    <property type="gene ID" value="ENSNMLG00000013054.1"/>
</dbReference>
<evidence type="ECO:0000256" key="3">
    <source>
        <dbReference type="ARBA" id="ARBA00022692"/>
    </source>
</evidence>
<reference evidence="8" key="1">
    <citation type="submission" date="2025-08" db="UniProtKB">
        <authorList>
            <consortium name="Ensembl"/>
        </authorList>
    </citation>
    <scope>IDENTIFICATION</scope>
</reference>
<feature type="transmembrane region" description="Helical" evidence="7">
    <location>
        <begin position="94"/>
        <end position="120"/>
    </location>
</feature>
<evidence type="ECO:0000256" key="7">
    <source>
        <dbReference type="SAM" id="Phobius"/>
    </source>
</evidence>
<keyword evidence="3 7" id="KW-0812">Transmembrane</keyword>
<protein>
    <submittedName>
        <fullName evidence="8">Transmembrane protein 54b</fullName>
    </submittedName>
</protein>
<feature type="transmembrane region" description="Helical" evidence="7">
    <location>
        <begin position="21"/>
        <end position="42"/>
    </location>
</feature>
<dbReference type="InterPro" id="IPR020977">
    <property type="entry name" value="Beta-casein-like"/>
</dbReference>
<organism evidence="8 9">
    <name type="scientific">Neogobius melanostomus</name>
    <name type="common">round goby</name>
    <dbReference type="NCBI Taxonomy" id="47308"/>
    <lineage>
        <taxon>Eukaryota</taxon>
        <taxon>Metazoa</taxon>
        <taxon>Chordata</taxon>
        <taxon>Craniata</taxon>
        <taxon>Vertebrata</taxon>
        <taxon>Euteleostomi</taxon>
        <taxon>Actinopterygii</taxon>
        <taxon>Neopterygii</taxon>
        <taxon>Teleostei</taxon>
        <taxon>Neoteleostei</taxon>
        <taxon>Acanthomorphata</taxon>
        <taxon>Gobiaria</taxon>
        <taxon>Gobiiformes</taxon>
        <taxon>Gobioidei</taxon>
        <taxon>Gobiidae</taxon>
        <taxon>Benthophilinae</taxon>
        <taxon>Neogobiini</taxon>
        <taxon>Neogobius</taxon>
    </lineage>
</organism>
<accession>A0A8C6TLE0</accession>
<dbReference type="Pfam" id="PF12304">
    <property type="entry name" value="BCLP"/>
    <property type="match status" value="1"/>
</dbReference>
<comment type="subcellular location">
    <subcellularLocation>
        <location evidence="1">Membrane</location>
        <topology evidence="1">Multi-pass membrane protein</topology>
    </subcellularLocation>
</comment>
<dbReference type="PANTHER" id="PTHR31258">
    <property type="entry name" value="KERATINOCYTE-ASSOCIATED PROTEIN 3"/>
    <property type="match status" value="1"/>
</dbReference>
<sequence length="312" mass="34130">MAGQGLCCSSLEQPKALMKMGLSVILIGHVNFMLAALVQGIVLRHINFQKHHRALEHAFSTVMALTAGLVAVIVGILTIVLSKNKKSRCLTWSVFVLSLTAALLAGASAIGLFIAVVIAIQHRGRILLSHCRFPDTIDYFSITNECPFDPTRIYSTTLILWLPLIVTSVVQLVFCSQCFAVCVSFLGLPCCHCCRQKKRPRSFARSINVVKPLEAESPFSPPRTSTLSPPRHPPGRTSRTSSSRHSAPPLVQYVQSPTRPSHARPHSTLPARTRAPTSARPHREVCKQQACHPSLLHTCSVITVPLHCRGSC</sequence>
<keyword evidence="5 7" id="KW-0472">Membrane</keyword>
<feature type="transmembrane region" description="Helical" evidence="7">
    <location>
        <begin position="62"/>
        <end position="82"/>
    </location>
</feature>
<dbReference type="Proteomes" id="UP000694523">
    <property type="component" value="Unplaced"/>
</dbReference>
<name>A0A8C6TLE0_9GOBI</name>
<keyword evidence="4 7" id="KW-1133">Transmembrane helix</keyword>
<evidence type="ECO:0000256" key="4">
    <source>
        <dbReference type="ARBA" id="ARBA00022989"/>
    </source>
</evidence>
<evidence type="ECO:0000256" key="5">
    <source>
        <dbReference type="ARBA" id="ARBA00023136"/>
    </source>
</evidence>
<feature type="transmembrane region" description="Helical" evidence="7">
    <location>
        <begin position="158"/>
        <end position="191"/>
    </location>
</feature>
<proteinExistence type="inferred from homology"/>
<evidence type="ECO:0000313" key="8">
    <source>
        <dbReference type="Ensembl" id="ENSNMLP00000019964.1"/>
    </source>
</evidence>
<dbReference type="AlphaFoldDB" id="A0A8C6TLE0"/>
<evidence type="ECO:0000313" key="9">
    <source>
        <dbReference type="Proteomes" id="UP000694523"/>
    </source>
</evidence>
<evidence type="ECO:0000256" key="2">
    <source>
        <dbReference type="ARBA" id="ARBA00011030"/>
    </source>
</evidence>
<evidence type="ECO:0000256" key="1">
    <source>
        <dbReference type="ARBA" id="ARBA00004141"/>
    </source>
</evidence>
<dbReference type="PANTHER" id="PTHR31258:SF5">
    <property type="entry name" value="TMEM54 PROTEIN-RELATED"/>
    <property type="match status" value="1"/>
</dbReference>
<feature type="compositionally biased region" description="Low complexity" evidence="6">
    <location>
        <begin position="222"/>
        <end position="249"/>
    </location>
</feature>
<comment type="similarity">
    <text evidence="2">Belongs to the TMEM54 family.</text>
</comment>
<keyword evidence="9" id="KW-1185">Reference proteome</keyword>